<dbReference type="PANTHER" id="PTHR31626:SF2">
    <property type="entry name" value="PROTEIN FAM171B"/>
    <property type="match status" value="1"/>
</dbReference>
<dbReference type="AlphaFoldDB" id="A0A8C9B608"/>
<keyword evidence="2" id="KW-0732">Signal</keyword>
<dbReference type="GeneTree" id="ENSGT00940000158361"/>
<evidence type="ECO:0000259" key="3">
    <source>
        <dbReference type="Pfam" id="PF10577"/>
    </source>
</evidence>
<protein>
    <submittedName>
        <fullName evidence="4">Integrin subunit alpha V</fullName>
    </submittedName>
</protein>
<dbReference type="InterPro" id="IPR048530">
    <property type="entry name" value="FAM171_N"/>
</dbReference>
<feature type="region of interest" description="Disordered" evidence="1">
    <location>
        <begin position="45"/>
        <end position="68"/>
    </location>
</feature>
<feature type="chain" id="PRO_5034058319" evidence="2">
    <location>
        <begin position="29"/>
        <end position="233"/>
    </location>
</feature>
<dbReference type="PANTHER" id="PTHR31626">
    <property type="entry name" value="SUSHI DOMAIN-CONTAINING PROTEIN"/>
    <property type="match status" value="1"/>
</dbReference>
<sequence length="233" mass="25974">MARLSRRVPCTLLLGLAAVLLKARLVPAAARAELSRSDLSLIQQQQQQQQQRQREEAEEERPEVPGASSTITAPVSVFMLKVQVNDIISRQYLSQAVVEVFVNYTKTNSTVTRNNGAVLIRVPYKLGLSLTIIAYKDGYVLTPLPWKTGRMPIYSSVTLSLFPQSQANIWLFEDTVLITGKLADAKSQPSVQFSKALIRLPNSHHISNVTGYLTVLQQFLKVDNFLYTTGITQ</sequence>
<gene>
    <name evidence="4" type="primary">ITGAV</name>
</gene>
<evidence type="ECO:0000313" key="4">
    <source>
        <dbReference type="Ensembl" id="ENSPSNP00000006075.1"/>
    </source>
</evidence>
<evidence type="ECO:0000256" key="2">
    <source>
        <dbReference type="SAM" id="SignalP"/>
    </source>
</evidence>
<accession>A0A8C9B608</accession>
<reference evidence="4" key="3">
    <citation type="submission" date="2025-09" db="UniProtKB">
        <authorList>
            <consortium name="Ensembl"/>
        </authorList>
    </citation>
    <scope>IDENTIFICATION</scope>
</reference>
<evidence type="ECO:0000313" key="5">
    <source>
        <dbReference type="Proteomes" id="UP000694554"/>
    </source>
</evidence>
<feature type="domain" description="FAM171 N-terminal" evidence="3">
    <location>
        <begin position="79"/>
        <end position="231"/>
    </location>
</feature>
<proteinExistence type="predicted"/>
<name>A0A8C9B608_PHOSS</name>
<reference evidence="4" key="1">
    <citation type="submission" date="2019-08" db="EMBL/GenBank/DDBJ databases">
        <title>Phocoena sinus (Vaquita) genome, mPhoSin1, primary haplotype.</title>
        <authorList>
            <person name="Morin P."/>
            <person name="Mountcastle J."/>
            <person name="Fungtammasan C."/>
            <person name="Rhie A."/>
            <person name="Rojas-Bracho L."/>
            <person name="Smith C.R."/>
            <person name="Taylor B.L."/>
            <person name="Gulland F.M.D."/>
            <person name="Musser W."/>
            <person name="Houck M."/>
            <person name="Haase B."/>
            <person name="Paez S."/>
            <person name="Howe K."/>
            <person name="Torrance J."/>
            <person name="Formenti G."/>
            <person name="Phillippy A."/>
            <person name="Ryder O."/>
            <person name="Jarvis E.D."/>
            <person name="Fedrigo O."/>
        </authorList>
    </citation>
    <scope>NUCLEOTIDE SEQUENCE [LARGE SCALE GENOMIC DNA]</scope>
</reference>
<feature type="signal peptide" evidence="2">
    <location>
        <begin position="1"/>
        <end position="28"/>
    </location>
</feature>
<reference evidence="4" key="2">
    <citation type="submission" date="2025-08" db="UniProtKB">
        <authorList>
            <consortium name="Ensembl"/>
        </authorList>
    </citation>
    <scope>IDENTIFICATION</scope>
</reference>
<evidence type="ECO:0000256" key="1">
    <source>
        <dbReference type="SAM" id="MobiDB-lite"/>
    </source>
</evidence>
<dbReference type="Proteomes" id="UP000694554">
    <property type="component" value="Chromosome 7"/>
</dbReference>
<dbReference type="Ensembl" id="ENSPSNT00000006933.1">
    <property type="protein sequence ID" value="ENSPSNP00000006075.1"/>
    <property type="gene ID" value="ENSPSNG00000004427.1"/>
</dbReference>
<dbReference type="InterPro" id="IPR018890">
    <property type="entry name" value="FAM171"/>
</dbReference>
<dbReference type="Pfam" id="PF10577">
    <property type="entry name" value="FAM171A1-2-B_N"/>
    <property type="match status" value="1"/>
</dbReference>
<organism evidence="4 5">
    <name type="scientific">Phocoena sinus</name>
    <name type="common">Vaquita</name>
    <dbReference type="NCBI Taxonomy" id="42100"/>
    <lineage>
        <taxon>Eukaryota</taxon>
        <taxon>Metazoa</taxon>
        <taxon>Chordata</taxon>
        <taxon>Craniata</taxon>
        <taxon>Vertebrata</taxon>
        <taxon>Euteleostomi</taxon>
        <taxon>Mammalia</taxon>
        <taxon>Eutheria</taxon>
        <taxon>Laurasiatheria</taxon>
        <taxon>Artiodactyla</taxon>
        <taxon>Whippomorpha</taxon>
        <taxon>Cetacea</taxon>
        <taxon>Odontoceti</taxon>
        <taxon>Phocoenidae</taxon>
        <taxon>Phocoena</taxon>
    </lineage>
</organism>
<keyword evidence="5" id="KW-1185">Reference proteome</keyword>